<dbReference type="Pfam" id="PF00078">
    <property type="entry name" value="RVT_1"/>
    <property type="match status" value="1"/>
</dbReference>
<dbReference type="InterPro" id="IPR021109">
    <property type="entry name" value="Peptidase_aspartic_dom_sf"/>
</dbReference>
<dbReference type="GO" id="GO:0006508">
    <property type="term" value="P:proteolysis"/>
    <property type="evidence" value="ECO:0007669"/>
    <property type="project" value="UniProtKB-KW"/>
</dbReference>
<dbReference type="InterPro" id="IPR050951">
    <property type="entry name" value="Retrovirus_Pol_polyprotein"/>
</dbReference>
<keyword evidence="8" id="KW-0238">DNA-binding</keyword>
<feature type="compositionally biased region" description="Polar residues" evidence="10">
    <location>
        <begin position="96"/>
        <end position="105"/>
    </location>
</feature>
<feature type="region of interest" description="Disordered" evidence="10">
    <location>
        <begin position="299"/>
        <end position="336"/>
    </location>
</feature>
<dbReference type="GO" id="GO:0004519">
    <property type="term" value="F:endonuclease activity"/>
    <property type="evidence" value="ECO:0007669"/>
    <property type="project" value="UniProtKB-KW"/>
</dbReference>
<keyword evidence="4" id="KW-0540">Nuclease</keyword>
<sequence>MDFATVQERDHENIRTPTKTMAQPFKEKPSYREPCPLPNHTHPKSECRELKRQERSNFSSPTQPSDTQTKRTFDINSVTCNYCLDKGHYANKCPKRTTTQPSNQPDKPKDSKLRAIRSKPPAETAEEASDYSAVDTYVASMVPGYRLRSLHVDPLNTQRFHVPILINNIRFRALLDSGADGLYINRKTAEAHNIPWTPTPGRVTLAGEGQAMDRYGLTDPLAVQYGNPGNVSNCLLTFHVVDLEGPEIFIGGDNFHLINERSNFSSPTQPSDTQTKRTFDINSVTCNYCLDKGHYANKCPKRTTTQPSNQPDKPKDSKLRAIRSKPPAETAEEASDYSAVNTYVASMVPGYRLRSLHVDPLNTQRFHVPILINDIRFRALLDSGADGSYINRKTAEAHNIPWTPTPGRVTLAGEGQAMDRYGLTDPLAVQYGNPGNVSNCLLTFHVVDLEGPEIFIGGDNFHLINVSVTNLATKWPTDEPSTLNTTVIVPELDSDTNDAAFPPEEHELFMEQIKPALDANAALPATAICTLPEAIINIETPEGYASYRPQYKIPERQKPAVDAQINKWIEQVVIRDAPVDIRWNNALLTVPKPDGRVRVCIDPRPINMVSQDDKYPLPDAKELLRRMKGACIFSTLDCTDAYHSLPIAEKDQHKTAFTWNGKMYVFVRAPFGFKQIPGKFQRVMHIIFRNTHFVIIYMDDITVYSFDLEHHSEHVCHTINLLTENGFRLNITKCKWALTRITFLGHIVDAVGSQVNPAKLADCENWPKPTTGKHIQQFLGFVNYWRDNIPLLSSLTSRLDALRNEKDITHLWTIDHDEDYNRILAILRSGTMLHHADFNYPFFGASDASGTGIGGCVYQIIKGTTRYVLFCSRSLTPAERNYSATKR</sequence>
<dbReference type="Gene3D" id="4.10.60.10">
    <property type="entry name" value="Zinc finger, CCHC-type"/>
    <property type="match status" value="2"/>
</dbReference>
<keyword evidence="1" id="KW-0645">Protease</keyword>
<dbReference type="CDD" id="cd01647">
    <property type="entry name" value="RT_LTR"/>
    <property type="match status" value="1"/>
</dbReference>
<dbReference type="SUPFAM" id="SSF56672">
    <property type="entry name" value="DNA/RNA polymerases"/>
    <property type="match status" value="1"/>
</dbReference>
<reference evidence="13 14" key="1">
    <citation type="journal article" date="2018" name="Genome Biol. Evol.">
        <title>Multiple Roots of Fruiting Body Formation in Amoebozoa.</title>
        <authorList>
            <person name="Hillmann F."/>
            <person name="Forbes G."/>
            <person name="Novohradska S."/>
            <person name="Ferling I."/>
            <person name="Riege K."/>
            <person name="Groth M."/>
            <person name="Westermann M."/>
            <person name="Marz M."/>
            <person name="Spaller T."/>
            <person name="Winckler T."/>
            <person name="Schaap P."/>
            <person name="Glockner G."/>
        </authorList>
    </citation>
    <scope>NUCLEOTIDE SEQUENCE [LARGE SCALE GENOMIC DNA]</scope>
    <source>
        <strain evidence="13 14">Jena</strain>
    </source>
</reference>
<feature type="non-terminal residue" evidence="13">
    <location>
        <position position="1"/>
    </location>
</feature>
<dbReference type="CDD" id="cd00303">
    <property type="entry name" value="retropepsin_like"/>
    <property type="match status" value="2"/>
</dbReference>
<keyword evidence="6" id="KW-0255">Endonuclease</keyword>
<evidence type="ECO:0000256" key="7">
    <source>
        <dbReference type="ARBA" id="ARBA00022801"/>
    </source>
</evidence>
<evidence type="ECO:0000256" key="2">
    <source>
        <dbReference type="ARBA" id="ARBA00022679"/>
    </source>
</evidence>
<dbReference type="Gene3D" id="3.30.70.270">
    <property type="match status" value="2"/>
</dbReference>
<dbReference type="PANTHER" id="PTHR37984:SF5">
    <property type="entry name" value="PROTEIN NYNRIN-LIKE"/>
    <property type="match status" value="1"/>
</dbReference>
<dbReference type="InterPro" id="IPR041577">
    <property type="entry name" value="RT_RNaseH_2"/>
</dbReference>
<feature type="compositionally biased region" description="Basic and acidic residues" evidence="10">
    <location>
        <begin position="43"/>
        <end position="55"/>
    </location>
</feature>
<dbReference type="PROSITE" id="PS50878">
    <property type="entry name" value="RT_POL"/>
    <property type="match status" value="1"/>
</dbReference>
<dbReference type="PANTHER" id="PTHR37984">
    <property type="entry name" value="PROTEIN CBG26694"/>
    <property type="match status" value="1"/>
</dbReference>
<evidence type="ECO:0000313" key="14">
    <source>
        <dbReference type="Proteomes" id="UP000241769"/>
    </source>
</evidence>
<dbReference type="GO" id="GO:0003677">
    <property type="term" value="F:DNA binding"/>
    <property type="evidence" value="ECO:0007669"/>
    <property type="project" value="UniProtKB-KW"/>
</dbReference>
<dbReference type="InterPro" id="IPR000477">
    <property type="entry name" value="RT_dom"/>
</dbReference>
<evidence type="ECO:0000256" key="6">
    <source>
        <dbReference type="ARBA" id="ARBA00022759"/>
    </source>
</evidence>
<comment type="caution">
    <text evidence="13">The sequence shown here is derived from an EMBL/GenBank/DDBJ whole genome shotgun (WGS) entry which is preliminary data.</text>
</comment>
<keyword evidence="3" id="KW-0548">Nucleotidyltransferase</keyword>
<evidence type="ECO:0000256" key="9">
    <source>
        <dbReference type="ARBA" id="ARBA00023268"/>
    </source>
</evidence>
<dbReference type="InterPro" id="IPR001995">
    <property type="entry name" value="Peptidase_A2_cat"/>
</dbReference>
<feature type="region of interest" description="Disordered" evidence="10">
    <location>
        <begin position="91"/>
        <end position="130"/>
    </location>
</feature>
<keyword evidence="5" id="KW-0064">Aspartyl protease</keyword>
<dbReference type="InterPro" id="IPR036875">
    <property type="entry name" value="Znf_CCHC_sf"/>
</dbReference>
<keyword evidence="9" id="KW-0511">Multifunctional enzyme</keyword>
<gene>
    <name evidence="13" type="ORF">PROFUN_16920</name>
</gene>
<evidence type="ECO:0000256" key="5">
    <source>
        <dbReference type="ARBA" id="ARBA00022750"/>
    </source>
</evidence>
<dbReference type="InterPro" id="IPR043128">
    <property type="entry name" value="Rev_trsase/Diguanyl_cyclase"/>
</dbReference>
<evidence type="ECO:0000256" key="8">
    <source>
        <dbReference type="ARBA" id="ARBA00023125"/>
    </source>
</evidence>
<dbReference type="Proteomes" id="UP000241769">
    <property type="component" value="Unassembled WGS sequence"/>
</dbReference>
<dbReference type="OrthoDB" id="2275743at2759"/>
<organism evidence="13 14">
    <name type="scientific">Planoprotostelium fungivorum</name>
    <dbReference type="NCBI Taxonomy" id="1890364"/>
    <lineage>
        <taxon>Eukaryota</taxon>
        <taxon>Amoebozoa</taxon>
        <taxon>Evosea</taxon>
        <taxon>Variosea</taxon>
        <taxon>Cavosteliida</taxon>
        <taxon>Cavosteliaceae</taxon>
        <taxon>Planoprotostelium</taxon>
    </lineage>
</organism>
<dbReference type="GO" id="GO:0008270">
    <property type="term" value="F:zinc ion binding"/>
    <property type="evidence" value="ECO:0007669"/>
    <property type="project" value="InterPro"/>
</dbReference>
<dbReference type="PROSITE" id="PS50175">
    <property type="entry name" value="ASP_PROT_RETROV"/>
    <property type="match status" value="2"/>
</dbReference>
<dbReference type="EMBL" id="MDYQ01000713">
    <property type="protein sequence ID" value="PRP73006.1"/>
    <property type="molecule type" value="Genomic_DNA"/>
</dbReference>
<accession>A0A2P6MMT6</accession>
<dbReference type="InParanoid" id="A0A2P6MMT6"/>
<feature type="compositionally biased region" description="Polar residues" evidence="10">
    <location>
        <begin position="302"/>
        <end position="311"/>
    </location>
</feature>
<feature type="domain" description="Reverse transcriptase" evidence="12">
    <location>
        <begin position="571"/>
        <end position="748"/>
    </location>
</feature>
<evidence type="ECO:0000256" key="1">
    <source>
        <dbReference type="ARBA" id="ARBA00022670"/>
    </source>
</evidence>
<dbReference type="SUPFAM" id="SSF50630">
    <property type="entry name" value="Acid proteases"/>
    <property type="match status" value="2"/>
</dbReference>
<feature type="domain" description="Peptidase A2" evidence="11">
    <location>
        <begin position="171"/>
        <end position="254"/>
    </location>
</feature>
<evidence type="ECO:0000256" key="10">
    <source>
        <dbReference type="SAM" id="MobiDB-lite"/>
    </source>
</evidence>
<name>A0A2P6MMT6_9EUKA</name>
<dbReference type="InterPro" id="IPR001878">
    <property type="entry name" value="Znf_CCHC"/>
</dbReference>
<evidence type="ECO:0000313" key="13">
    <source>
        <dbReference type="EMBL" id="PRP73006.1"/>
    </source>
</evidence>
<dbReference type="Pfam" id="PF17919">
    <property type="entry name" value="RT_RNaseH_2"/>
    <property type="match status" value="1"/>
</dbReference>
<feature type="compositionally biased region" description="Polar residues" evidence="10">
    <location>
        <begin position="56"/>
        <end position="67"/>
    </location>
</feature>
<dbReference type="STRING" id="1890364.A0A2P6MMT6"/>
<feature type="region of interest" description="Disordered" evidence="10">
    <location>
        <begin position="1"/>
        <end position="70"/>
    </location>
</feature>
<evidence type="ECO:0000256" key="4">
    <source>
        <dbReference type="ARBA" id="ARBA00022722"/>
    </source>
</evidence>
<evidence type="ECO:0000256" key="3">
    <source>
        <dbReference type="ARBA" id="ARBA00022695"/>
    </source>
</evidence>
<keyword evidence="2" id="KW-0808">Transferase</keyword>
<proteinExistence type="predicted"/>
<dbReference type="AlphaFoldDB" id="A0A2P6MMT6"/>
<dbReference type="GO" id="GO:0004190">
    <property type="term" value="F:aspartic-type endopeptidase activity"/>
    <property type="evidence" value="ECO:0007669"/>
    <property type="project" value="UniProtKB-KW"/>
</dbReference>
<evidence type="ECO:0008006" key="15">
    <source>
        <dbReference type="Google" id="ProtNLM"/>
    </source>
</evidence>
<dbReference type="SMART" id="SM00343">
    <property type="entry name" value="ZnF_C2HC"/>
    <property type="match status" value="2"/>
</dbReference>
<dbReference type="Gene3D" id="2.40.70.10">
    <property type="entry name" value="Acid Proteases"/>
    <property type="match status" value="2"/>
</dbReference>
<dbReference type="InterPro" id="IPR043502">
    <property type="entry name" value="DNA/RNA_pol_sf"/>
</dbReference>
<dbReference type="Gene3D" id="3.10.10.10">
    <property type="entry name" value="HIV Type 1 Reverse Transcriptase, subunit A, domain 1"/>
    <property type="match status" value="1"/>
</dbReference>
<protein>
    <recommendedName>
        <fullName evidence="15">Reverse transcriptase domain-containing protein</fullName>
    </recommendedName>
</protein>
<dbReference type="Pfam" id="PF13650">
    <property type="entry name" value="Asp_protease_2"/>
    <property type="match status" value="1"/>
</dbReference>
<feature type="non-terminal residue" evidence="13">
    <location>
        <position position="887"/>
    </location>
</feature>
<evidence type="ECO:0000259" key="11">
    <source>
        <dbReference type="PROSITE" id="PS50175"/>
    </source>
</evidence>
<feature type="domain" description="Peptidase A2" evidence="11">
    <location>
        <begin position="377"/>
        <end position="460"/>
    </location>
</feature>
<dbReference type="GO" id="GO:0016779">
    <property type="term" value="F:nucleotidyltransferase activity"/>
    <property type="evidence" value="ECO:0007669"/>
    <property type="project" value="UniProtKB-KW"/>
</dbReference>
<keyword evidence="14" id="KW-1185">Reference proteome</keyword>
<keyword evidence="7" id="KW-0378">Hydrolase</keyword>
<dbReference type="SUPFAM" id="SSF57756">
    <property type="entry name" value="Retrovirus zinc finger-like domains"/>
    <property type="match status" value="2"/>
</dbReference>
<evidence type="ECO:0000259" key="12">
    <source>
        <dbReference type="PROSITE" id="PS50878"/>
    </source>
</evidence>